<dbReference type="InterPro" id="IPR014026">
    <property type="entry name" value="UDP-Glc/GDP-Man_DH_dimer"/>
</dbReference>
<evidence type="ECO:0000256" key="4">
    <source>
        <dbReference type="PIRNR" id="PIRNR000124"/>
    </source>
</evidence>
<evidence type="ECO:0000256" key="3">
    <source>
        <dbReference type="ARBA" id="ARBA00023027"/>
    </source>
</evidence>
<dbReference type="NCBIfam" id="TIGR03026">
    <property type="entry name" value="NDP-sugDHase"/>
    <property type="match status" value="1"/>
</dbReference>
<dbReference type="PIRSF" id="PIRSF000124">
    <property type="entry name" value="UDPglc_GDPman_dh"/>
    <property type="match status" value="1"/>
</dbReference>
<evidence type="ECO:0000256" key="1">
    <source>
        <dbReference type="ARBA" id="ARBA00006601"/>
    </source>
</evidence>
<dbReference type="Pfam" id="PF00984">
    <property type="entry name" value="UDPG_MGDP_dh"/>
    <property type="match status" value="1"/>
</dbReference>
<dbReference type="PIRSF" id="PIRSF500136">
    <property type="entry name" value="UDP_ManNAc_DH"/>
    <property type="match status" value="1"/>
</dbReference>
<organism evidence="6 7">
    <name type="scientific">Methylorubrum populi</name>
    <dbReference type="NCBI Taxonomy" id="223967"/>
    <lineage>
        <taxon>Bacteria</taxon>
        <taxon>Pseudomonadati</taxon>
        <taxon>Pseudomonadota</taxon>
        <taxon>Alphaproteobacteria</taxon>
        <taxon>Hyphomicrobiales</taxon>
        <taxon>Methylobacteriaceae</taxon>
        <taxon>Methylorubrum</taxon>
    </lineage>
</organism>
<dbReference type="OrthoDB" id="9803238at2"/>
<dbReference type="InterPro" id="IPR036291">
    <property type="entry name" value="NAD(P)-bd_dom_sf"/>
</dbReference>
<evidence type="ECO:0000256" key="2">
    <source>
        <dbReference type="ARBA" id="ARBA00023002"/>
    </source>
</evidence>
<dbReference type="GO" id="GO:0051287">
    <property type="term" value="F:NAD binding"/>
    <property type="evidence" value="ECO:0007669"/>
    <property type="project" value="InterPro"/>
</dbReference>
<dbReference type="Pfam" id="PF03720">
    <property type="entry name" value="UDPG_MGDP_dh_C"/>
    <property type="match status" value="1"/>
</dbReference>
<dbReference type="SUPFAM" id="SSF52413">
    <property type="entry name" value="UDP-glucose/GDP-mannose dehydrogenase C-terminal domain"/>
    <property type="match status" value="1"/>
</dbReference>
<dbReference type="InterPro" id="IPR008927">
    <property type="entry name" value="6-PGluconate_DH-like_C_sf"/>
</dbReference>
<dbReference type="InterPro" id="IPR014027">
    <property type="entry name" value="UDP-Glc/GDP-Man_DH_C"/>
</dbReference>
<protein>
    <submittedName>
        <fullName evidence="6">UDP-N-acetyl-D-mannosaminuronic acid dehydrogenase</fullName>
    </submittedName>
</protein>
<dbReference type="GO" id="GO:0016628">
    <property type="term" value="F:oxidoreductase activity, acting on the CH-CH group of donors, NAD or NADP as acceptor"/>
    <property type="evidence" value="ECO:0007669"/>
    <property type="project" value="InterPro"/>
</dbReference>
<sequence>MDARKAPNVVIIGLGYVGLTLSVALARRGVQVYGIEKRPDVVEKTNAGVPHFAEVGLRAALADVVKKGRFVASTTTRDVPRAEYYIITVGTPLYPGSHEPRLDMIEEATREVAEHFTDGATVILRSTVRIGTTTGVVKPILDRTGTDYHLAMCPERTLEGDAMRELINLPQIVGGETPDASDAAAALFSRLTHTIVRVASPETAEMIKLVDNTSRDVHFAFANEVARACDALGINANDVIRYGKLGYTRTNVAAPGLVGGPCLEKDPHILLSSVSGKGVNLEITAASRLVNERQPAETVASLVERLRARRSGPFKAVVAGLAFKGRPETDDLRGSMSLHVIREMMATEQFAEIRVYDGVVPMEHVRAISSGLTPYDSLAAACAGADVLVIANNHPEYSKIDLETIIATMSDDAFVYDYWNNLSEMPAEILENRYVTVGNLVGKFQ</sequence>
<dbReference type="Proteomes" id="UP000218288">
    <property type="component" value="Chromosome"/>
</dbReference>
<dbReference type="SMART" id="SM00984">
    <property type="entry name" value="UDPG_MGDP_dh_C"/>
    <property type="match status" value="1"/>
</dbReference>
<dbReference type="Pfam" id="PF03721">
    <property type="entry name" value="UDPG_MGDP_dh_N"/>
    <property type="match status" value="1"/>
</dbReference>
<evidence type="ECO:0000313" key="7">
    <source>
        <dbReference type="Proteomes" id="UP000218288"/>
    </source>
</evidence>
<dbReference type="EMBL" id="AP014809">
    <property type="protein sequence ID" value="BAU93722.1"/>
    <property type="molecule type" value="Genomic_DNA"/>
</dbReference>
<evidence type="ECO:0000313" key="6">
    <source>
        <dbReference type="EMBL" id="BAU93722.1"/>
    </source>
</evidence>
<dbReference type="InterPro" id="IPR036220">
    <property type="entry name" value="UDP-Glc/GDP-Man_DH_C_sf"/>
</dbReference>
<dbReference type="SUPFAM" id="SSF51735">
    <property type="entry name" value="NAD(P)-binding Rossmann-fold domains"/>
    <property type="match status" value="1"/>
</dbReference>
<reference evidence="6 7" key="1">
    <citation type="journal article" date="2016" name="Genome Announc.">
        <title>Complete Genome Sequence of Methylobacterium populi P-1M, Isolated from Pink-Pigmented Household Biofilm.</title>
        <authorList>
            <person name="Morohoshi T."/>
            <person name="Ikeda T."/>
        </authorList>
    </citation>
    <scope>NUCLEOTIDE SEQUENCE [LARGE SCALE GENOMIC DNA]</scope>
    <source>
        <strain evidence="6 7">P-1M</strain>
    </source>
</reference>
<evidence type="ECO:0000259" key="5">
    <source>
        <dbReference type="SMART" id="SM00984"/>
    </source>
</evidence>
<gene>
    <name evidence="6" type="ORF">MPPM_5117</name>
</gene>
<keyword evidence="2" id="KW-0560">Oxidoreductase</keyword>
<accession>A0A161J7K1</accession>
<proteinExistence type="inferred from homology"/>
<name>A0A161J7K1_9HYPH</name>
<dbReference type="InterPro" id="IPR028359">
    <property type="entry name" value="UDP_ManNAc/GlcNAc_DH"/>
</dbReference>
<dbReference type="AlphaFoldDB" id="A0A161J7K1"/>
<dbReference type="Gene3D" id="3.40.50.720">
    <property type="entry name" value="NAD(P)-binding Rossmann-like Domain"/>
    <property type="match status" value="2"/>
</dbReference>
<dbReference type="InterPro" id="IPR001732">
    <property type="entry name" value="UDP-Glc/GDP-Man_DH_N"/>
</dbReference>
<dbReference type="RefSeq" id="WP_096487407.1">
    <property type="nucleotide sequence ID" value="NZ_AP014809.1"/>
</dbReference>
<dbReference type="InterPro" id="IPR017476">
    <property type="entry name" value="UDP-Glc/GDP-Man"/>
</dbReference>
<dbReference type="PANTHER" id="PTHR43491">
    <property type="entry name" value="UDP-N-ACETYL-D-MANNOSAMINE DEHYDROGENASE"/>
    <property type="match status" value="1"/>
</dbReference>
<dbReference type="GO" id="GO:0016616">
    <property type="term" value="F:oxidoreductase activity, acting on the CH-OH group of donors, NAD or NADP as acceptor"/>
    <property type="evidence" value="ECO:0007669"/>
    <property type="project" value="InterPro"/>
</dbReference>
<dbReference type="SUPFAM" id="SSF48179">
    <property type="entry name" value="6-phosphogluconate dehydrogenase C-terminal domain-like"/>
    <property type="match status" value="1"/>
</dbReference>
<keyword evidence="3" id="KW-0520">NAD</keyword>
<dbReference type="PANTHER" id="PTHR43491:SF2">
    <property type="entry name" value="UDP-N-ACETYL-D-MANNOSAMINE DEHYDROGENASE"/>
    <property type="match status" value="1"/>
</dbReference>
<dbReference type="GO" id="GO:0000271">
    <property type="term" value="P:polysaccharide biosynthetic process"/>
    <property type="evidence" value="ECO:0007669"/>
    <property type="project" value="InterPro"/>
</dbReference>
<comment type="similarity">
    <text evidence="1 4">Belongs to the UDP-glucose/GDP-mannose dehydrogenase family.</text>
</comment>
<feature type="domain" description="UDP-glucose/GDP-mannose dehydrogenase C-terminal" evidence="5">
    <location>
        <begin position="317"/>
        <end position="424"/>
    </location>
</feature>